<keyword evidence="2" id="KW-1185">Reference proteome</keyword>
<comment type="caution">
    <text evidence="1">The sequence shown here is derived from an EMBL/GenBank/DDBJ whole genome shotgun (WGS) entry which is preliminary data.</text>
</comment>
<accession>A0A9P8PH03</accession>
<dbReference type="Proteomes" id="UP000769528">
    <property type="component" value="Unassembled WGS sequence"/>
</dbReference>
<evidence type="ECO:0000313" key="1">
    <source>
        <dbReference type="EMBL" id="KAH3671801.1"/>
    </source>
</evidence>
<organism evidence="1 2">
    <name type="scientific">Wickerhamomyces mucosus</name>
    <dbReference type="NCBI Taxonomy" id="1378264"/>
    <lineage>
        <taxon>Eukaryota</taxon>
        <taxon>Fungi</taxon>
        <taxon>Dikarya</taxon>
        <taxon>Ascomycota</taxon>
        <taxon>Saccharomycotina</taxon>
        <taxon>Saccharomycetes</taxon>
        <taxon>Phaffomycetales</taxon>
        <taxon>Wickerhamomycetaceae</taxon>
        <taxon>Wickerhamomyces</taxon>
    </lineage>
</organism>
<proteinExistence type="predicted"/>
<name>A0A9P8PH03_9ASCO</name>
<protein>
    <submittedName>
        <fullName evidence="1">Uncharacterized protein</fullName>
    </submittedName>
</protein>
<evidence type="ECO:0000313" key="2">
    <source>
        <dbReference type="Proteomes" id="UP000769528"/>
    </source>
</evidence>
<dbReference type="EMBL" id="JAEUBF010001266">
    <property type="protein sequence ID" value="KAH3671801.1"/>
    <property type="molecule type" value="Genomic_DNA"/>
</dbReference>
<gene>
    <name evidence="1" type="ORF">WICMUC_004559</name>
</gene>
<sequence>MDDLIDITNFENSNVLKIHSLKNLPNSPLLSNELKETNSESNPKDIGLITLTSEDDDINEVITLLADDSKTFVILYCGLVSGSIV</sequence>
<dbReference type="AlphaFoldDB" id="A0A9P8PH03"/>
<reference evidence="1" key="2">
    <citation type="submission" date="2021-01" db="EMBL/GenBank/DDBJ databases">
        <authorList>
            <person name="Schikora-Tamarit M.A."/>
        </authorList>
    </citation>
    <scope>NUCLEOTIDE SEQUENCE</scope>
    <source>
        <strain evidence="1">CBS6341</strain>
    </source>
</reference>
<reference evidence="1" key="1">
    <citation type="journal article" date="2021" name="Open Biol.">
        <title>Shared evolutionary footprints suggest mitochondrial oxidative damage underlies multiple complex I losses in fungi.</title>
        <authorList>
            <person name="Schikora-Tamarit M.A."/>
            <person name="Marcet-Houben M."/>
            <person name="Nosek J."/>
            <person name="Gabaldon T."/>
        </authorList>
    </citation>
    <scope>NUCLEOTIDE SEQUENCE</scope>
    <source>
        <strain evidence="1">CBS6341</strain>
    </source>
</reference>